<keyword evidence="1 4" id="KW-0812">Transmembrane</keyword>
<evidence type="ECO:0000313" key="6">
    <source>
        <dbReference type="EnsemblProtists" id="PYU1_T009234"/>
    </source>
</evidence>
<protein>
    <recommendedName>
        <fullName evidence="4">Copper transport protein</fullName>
    </recommendedName>
</protein>
<dbReference type="EMBL" id="GL376632">
    <property type="status" value="NOT_ANNOTATED_CDS"/>
    <property type="molecule type" value="Genomic_DNA"/>
</dbReference>
<feature type="transmembrane region" description="Helical" evidence="4">
    <location>
        <begin position="313"/>
        <end position="330"/>
    </location>
</feature>
<dbReference type="InterPro" id="IPR007274">
    <property type="entry name" value="Cop_transporter"/>
</dbReference>
<dbReference type="OMA" id="VCGMETS"/>
<feature type="signal peptide" evidence="5">
    <location>
        <begin position="1"/>
        <end position="33"/>
    </location>
</feature>
<feature type="chain" id="PRO_5003868297" description="Copper transport protein" evidence="5">
    <location>
        <begin position="34"/>
        <end position="346"/>
    </location>
</feature>
<keyword evidence="4" id="KW-0406">Ion transport</keyword>
<accession>K3WW86</accession>
<dbReference type="PANTHER" id="PTHR12483">
    <property type="entry name" value="SOLUTE CARRIER FAMILY 31 COPPER TRANSPORTERS"/>
    <property type="match status" value="1"/>
</dbReference>
<dbReference type="GO" id="GO:0016020">
    <property type="term" value="C:membrane"/>
    <property type="evidence" value="ECO:0007669"/>
    <property type="project" value="UniProtKB-SubCell"/>
</dbReference>
<dbReference type="GO" id="GO:0005375">
    <property type="term" value="F:copper ion transmembrane transporter activity"/>
    <property type="evidence" value="ECO:0007669"/>
    <property type="project" value="UniProtKB-UniRule"/>
</dbReference>
<dbReference type="eggNOG" id="ENOG502RYCH">
    <property type="taxonomic scope" value="Eukaryota"/>
</dbReference>
<dbReference type="Proteomes" id="UP000019132">
    <property type="component" value="Unassembled WGS sequence"/>
</dbReference>
<organism evidence="6 7">
    <name type="scientific">Globisporangium ultimum (strain ATCC 200006 / CBS 805.95 / DAOM BR144)</name>
    <name type="common">Pythium ultimum</name>
    <dbReference type="NCBI Taxonomy" id="431595"/>
    <lineage>
        <taxon>Eukaryota</taxon>
        <taxon>Sar</taxon>
        <taxon>Stramenopiles</taxon>
        <taxon>Oomycota</taxon>
        <taxon>Peronosporomycetes</taxon>
        <taxon>Pythiales</taxon>
        <taxon>Pythiaceae</taxon>
        <taxon>Globisporangium</taxon>
    </lineage>
</organism>
<keyword evidence="7" id="KW-1185">Reference proteome</keyword>
<keyword evidence="2 4" id="KW-1133">Transmembrane helix</keyword>
<evidence type="ECO:0000256" key="1">
    <source>
        <dbReference type="ARBA" id="ARBA00022692"/>
    </source>
</evidence>
<dbReference type="Pfam" id="PF04145">
    <property type="entry name" value="Ctr"/>
    <property type="match status" value="1"/>
</dbReference>
<keyword evidence="4" id="KW-0813">Transport</keyword>
<feature type="transmembrane region" description="Helical" evidence="4">
    <location>
        <begin position="288"/>
        <end position="307"/>
    </location>
</feature>
<keyword evidence="5" id="KW-0732">Signal</keyword>
<keyword evidence="4" id="KW-0187">Copper transport</keyword>
<dbReference type="PANTHER" id="PTHR12483:SF115">
    <property type="entry name" value="COPPER TRANSPORT PROTEIN"/>
    <property type="match status" value="1"/>
</dbReference>
<comment type="subcellular location">
    <subcellularLocation>
        <location evidence="4">Membrane</location>
        <topology evidence="4">Multi-pass membrane protein</topology>
    </subcellularLocation>
</comment>
<keyword evidence="3 4" id="KW-0472">Membrane</keyword>
<evidence type="ECO:0000313" key="7">
    <source>
        <dbReference type="Proteomes" id="UP000019132"/>
    </source>
</evidence>
<evidence type="ECO:0000256" key="3">
    <source>
        <dbReference type="ARBA" id="ARBA00023136"/>
    </source>
</evidence>
<keyword evidence="4" id="KW-0186">Copper</keyword>
<feature type="transmembrane region" description="Helical" evidence="4">
    <location>
        <begin position="203"/>
        <end position="223"/>
    </location>
</feature>
<dbReference type="HOGENOM" id="CLU_815037_0_0_1"/>
<comment type="similarity">
    <text evidence="4">Belongs to the copper transporter (Ctr) (TC 1.A.56) family. SLC31A subfamily.</text>
</comment>
<reference evidence="6" key="3">
    <citation type="submission" date="2015-02" db="UniProtKB">
        <authorList>
            <consortium name="EnsemblProtists"/>
        </authorList>
    </citation>
    <scope>IDENTIFICATION</scope>
    <source>
        <strain evidence="6">DAOM BR144</strain>
    </source>
</reference>
<reference evidence="7" key="1">
    <citation type="journal article" date="2010" name="Genome Biol.">
        <title>Genome sequence of the necrotrophic plant pathogen Pythium ultimum reveals original pathogenicity mechanisms and effector repertoire.</title>
        <authorList>
            <person name="Levesque C.A."/>
            <person name="Brouwer H."/>
            <person name="Cano L."/>
            <person name="Hamilton J.P."/>
            <person name="Holt C."/>
            <person name="Huitema E."/>
            <person name="Raffaele S."/>
            <person name="Robideau G.P."/>
            <person name="Thines M."/>
            <person name="Win J."/>
            <person name="Zerillo M.M."/>
            <person name="Beakes G.W."/>
            <person name="Boore J.L."/>
            <person name="Busam D."/>
            <person name="Dumas B."/>
            <person name="Ferriera S."/>
            <person name="Fuerstenberg S.I."/>
            <person name="Gachon C.M."/>
            <person name="Gaulin E."/>
            <person name="Govers F."/>
            <person name="Grenville-Briggs L."/>
            <person name="Horner N."/>
            <person name="Hostetler J."/>
            <person name="Jiang R.H."/>
            <person name="Johnson J."/>
            <person name="Krajaejun T."/>
            <person name="Lin H."/>
            <person name="Meijer H.J."/>
            <person name="Moore B."/>
            <person name="Morris P."/>
            <person name="Phuntmart V."/>
            <person name="Puiu D."/>
            <person name="Shetty J."/>
            <person name="Stajich J.E."/>
            <person name="Tripathy S."/>
            <person name="Wawra S."/>
            <person name="van West P."/>
            <person name="Whitty B.R."/>
            <person name="Coutinho P.M."/>
            <person name="Henrissat B."/>
            <person name="Martin F."/>
            <person name="Thomas P.D."/>
            <person name="Tyler B.M."/>
            <person name="De Vries R.P."/>
            <person name="Kamoun S."/>
            <person name="Yandell M."/>
            <person name="Tisserat N."/>
            <person name="Buell C.R."/>
        </authorList>
    </citation>
    <scope>NUCLEOTIDE SEQUENCE</scope>
    <source>
        <strain evidence="7">DAOM:BR144</strain>
    </source>
</reference>
<evidence type="ECO:0000256" key="5">
    <source>
        <dbReference type="SAM" id="SignalP"/>
    </source>
</evidence>
<name>K3WW86_GLOUD</name>
<dbReference type="EnsemblProtists" id="PYU1_T009234">
    <property type="protein sequence ID" value="PYU1_T009234"/>
    <property type="gene ID" value="PYU1_G009216"/>
</dbReference>
<evidence type="ECO:0000256" key="4">
    <source>
        <dbReference type="RuleBase" id="RU367022"/>
    </source>
</evidence>
<dbReference type="AlphaFoldDB" id="K3WW86"/>
<dbReference type="VEuPathDB" id="FungiDB:PYU1_G009216"/>
<evidence type="ECO:0000256" key="2">
    <source>
        <dbReference type="ARBA" id="ARBA00022989"/>
    </source>
</evidence>
<reference evidence="7" key="2">
    <citation type="submission" date="2010-04" db="EMBL/GenBank/DDBJ databases">
        <authorList>
            <person name="Buell R."/>
            <person name="Hamilton J."/>
            <person name="Hostetler J."/>
        </authorList>
    </citation>
    <scope>NUCLEOTIDE SEQUENCE [LARGE SCALE GENOMIC DNA]</scope>
    <source>
        <strain evidence="7">DAOM:BR144</strain>
    </source>
</reference>
<dbReference type="InParanoid" id="K3WW86"/>
<sequence length="346" mass="38008">MATRRPTSSSSYLRTFTVVLLCAFCCALWSSAGGLVAAEMHMMDMPSDPVSGEMVMSEAYHFDLKNGQRLRFAEQNTLTQFLHDPKTGLKAAESVDAPAGNGNDDESSVLCPVCGMETSAHGGPQVSMQHGEQIVKTCSLTHAHQVYDQILLFQDVSSTAAPSDAADFCTGPGTTMLNGFSFGRNGTPCVLLWFPGWVLSTRWLYALGCVFVALVAVFNEYLLHVRRLLRKESTTLKRLRSVPNGSNSASLSTSEATQLLRSSSYHSAASQSCCPPWFRTLAPETQHLIHCFLHGFTILIAYLLMLVSMTYDWTLFLSVIGGYVVGHYVFGERRESMAELDQVNFP</sequence>
<proteinExistence type="inferred from homology"/>